<dbReference type="EC" id="4.2.3.4" evidence="10 11"/>
<keyword evidence="9 10" id="KW-0170">Cobalt</keyword>
<comment type="function">
    <text evidence="3 10">Catalyzes the conversion of 3-deoxy-D-arabino-heptulosonate 7-phosphate (DAHP) to dehydroquinate (DHQ).</text>
</comment>
<comment type="cofactor">
    <cofactor evidence="2">
        <name>Zn(2+)</name>
        <dbReference type="ChEBI" id="CHEBI:29105"/>
    </cofactor>
</comment>
<dbReference type="GO" id="GO:0009073">
    <property type="term" value="P:aromatic amino acid family biosynthetic process"/>
    <property type="evidence" value="ECO:0007669"/>
    <property type="project" value="UniProtKB-KW"/>
</dbReference>
<dbReference type="STRING" id="246191.SAMN05660337_3002"/>
<dbReference type="UniPathway" id="UPA00053">
    <property type="reaction ID" value="UER00085"/>
</dbReference>
<dbReference type="SUPFAM" id="SSF56796">
    <property type="entry name" value="Dehydroquinate synthase-like"/>
    <property type="match status" value="1"/>
</dbReference>
<dbReference type="FunFam" id="3.40.50.1970:FF:000007">
    <property type="entry name" value="Pentafunctional AROM polypeptide"/>
    <property type="match status" value="1"/>
</dbReference>
<feature type="domain" description="3-dehydroquinate synthase C-terminal" evidence="13">
    <location>
        <begin position="185"/>
        <end position="327"/>
    </location>
</feature>
<dbReference type="GO" id="GO:0000166">
    <property type="term" value="F:nucleotide binding"/>
    <property type="evidence" value="ECO:0007669"/>
    <property type="project" value="UniProtKB-KW"/>
</dbReference>
<dbReference type="PANTHER" id="PTHR43622:SF1">
    <property type="entry name" value="3-DEHYDROQUINATE SYNTHASE"/>
    <property type="match status" value="1"/>
</dbReference>
<dbReference type="Gene3D" id="3.40.50.1970">
    <property type="match status" value="1"/>
</dbReference>
<keyword evidence="10" id="KW-0963">Cytoplasm</keyword>
<dbReference type="InterPro" id="IPR030960">
    <property type="entry name" value="DHQS/DOIS_N"/>
</dbReference>
<comment type="pathway">
    <text evidence="10">Metabolic intermediate biosynthesis; chorismate biosynthesis; chorismate from D-erythrose 4-phosphate and phosphoenolpyruvate: step 2/7.</text>
</comment>
<evidence type="ECO:0000256" key="9">
    <source>
        <dbReference type="ARBA" id="ARBA00023285"/>
    </source>
</evidence>
<dbReference type="CDD" id="cd08195">
    <property type="entry name" value="DHQS"/>
    <property type="match status" value="1"/>
</dbReference>
<keyword evidence="10" id="KW-0057">Aromatic amino acid biosynthesis</keyword>
<sequence>MPRVDVTLKGEFDNSYDILVEDGAMDSLIPDLCSQKFGRTPVVICDENTRELFGLKLADKLALENIDPLLLTVPAGEKSKSLDVFASLLEAMLEAGINRQDVVVALGGGVVGDLSGYVAGSYMRGINFVQVPTTLLSQVDSSVGGKVAVNISGGKNYCGMFYQPKRVYSDISALDSLPEQEILSGLGEVVKYGFIADRKFAEYLLDNADKILSLDREVMSAVVARCCEIKANVVSRDEKEGGLRRILNYGHTVGHAIETFSGYKLSHGECVGHGMRVVARACNRAGMLSDSDLELHQDVMDRLSLATGCLNIRPADIMELMKRDKKVKDGAVVMVALDKLGHAVIRDDFPLELIEAELHERY</sequence>
<dbReference type="HAMAP" id="MF_00110">
    <property type="entry name" value="DHQ_synthase"/>
    <property type="match status" value="1"/>
</dbReference>
<dbReference type="RefSeq" id="WP_092162551.1">
    <property type="nucleotide sequence ID" value="NZ_FNGA01000005.1"/>
</dbReference>
<keyword evidence="15" id="KW-1185">Reference proteome</keyword>
<keyword evidence="10" id="KW-0028">Amino-acid biosynthesis</keyword>
<protein>
    <recommendedName>
        <fullName evidence="10 11">3-dehydroquinate synthase</fullName>
        <shortName evidence="10">DHQS</shortName>
        <ecNumber evidence="10 11">4.2.3.4</ecNumber>
    </recommendedName>
</protein>
<feature type="binding site" evidence="10">
    <location>
        <begin position="109"/>
        <end position="113"/>
    </location>
    <ligand>
        <name>NAD(+)</name>
        <dbReference type="ChEBI" id="CHEBI:57540"/>
    </ligand>
</feature>
<feature type="binding site" evidence="10">
    <location>
        <position position="188"/>
    </location>
    <ligand>
        <name>Zn(2+)</name>
        <dbReference type="ChEBI" id="CHEBI:29105"/>
    </ligand>
</feature>
<dbReference type="GO" id="GO:0009423">
    <property type="term" value="P:chorismate biosynthetic process"/>
    <property type="evidence" value="ECO:0007669"/>
    <property type="project" value="UniProtKB-UniRule"/>
</dbReference>
<dbReference type="GO" id="GO:0005737">
    <property type="term" value="C:cytoplasm"/>
    <property type="evidence" value="ECO:0007669"/>
    <property type="project" value="UniProtKB-SubCell"/>
</dbReference>
<keyword evidence="5 10" id="KW-0547">Nucleotide-binding</keyword>
<dbReference type="Pfam" id="PF01761">
    <property type="entry name" value="DHQ_synthase"/>
    <property type="match status" value="1"/>
</dbReference>
<dbReference type="EMBL" id="FNGA01000005">
    <property type="protein sequence ID" value="SDL46625.1"/>
    <property type="molecule type" value="Genomic_DNA"/>
</dbReference>
<dbReference type="Gene3D" id="1.20.1090.10">
    <property type="entry name" value="Dehydroquinate synthase-like - alpha domain"/>
    <property type="match status" value="1"/>
</dbReference>
<dbReference type="Pfam" id="PF24621">
    <property type="entry name" value="DHQS_C"/>
    <property type="match status" value="1"/>
</dbReference>
<evidence type="ECO:0000256" key="4">
    <source>
        <dbReference type="ARBA" id="ARBA00022723"/>
    </source>
</evidence>
<dbReference type="InterPro" id="IPR016037">
    <property type="entry name" value="DHQ_synth_AroB"/>
</dbReference>
<dbReference type="GO" id="GO:0008652">
    <property type="term" value="P:amino acid biosynthetic process"/>
    <property type="evidence" value="ECO:0007669"/>
    <property type="project" value="UniProtKB-KW"/>
</dbReference>
<feature type="domain" description="3-dehydroquinate synthase N-terminal" evidence="12">
    <location>
        <begin position="71"/>
        <end position="182"/>
    </location>
</feature>
<dbReference type="Proteomes" id="UP000199053">
    <property type="component" value="Unassembled WGS sequence"/>
</dbReference>
<evidence type="ECO:0000259" key="13">
    <source>
        <dbReference type="Pfam" id="PF24621"/>
    </source>
</evidence>
<evidence type="ECO:0000256" key="6">
    <source>
        <dbReference type="ARBA" id="ARBA00022833"/>
    </source>
</evidence>
<dbReference type="PIRSF" id="PIRSF001455">
    <property type="entry name" value="DHQ_synth"/>
    <property type="match status" value="1"/>
</dbReference>
<name>A0A1G9KB57_9BACT</name>
<dbReference type="InterPro" id="IPR050071">
    <property type="entry name" value="Dehydroquinate_synthase"/>
</dbReference>
<dbReference type="InterPro" id="IPR056179">
    <property type="entry name" value="DHQS_C"/>
</dbReference>
<keyword evidence="7 10" id="KW-0520">NAD</keyword>
<comment type="caution">
    <text evidence="10">Lacks conserved residue(s) required for the propagation of feature annotation.</text>
</comment>
<reference evidence="15" key="1">
    <citation type="submission" date="2016-10" db="EMBL/GenBank/DDBJ databases">
        <authorList>
            <person name="Varghese N."/>
            <person name="Submissions S."/>
        </authorList>
    </citation>
    <scope>NUCLEOTIDE SEQUENCE [LARGE SCALE GENOMIC DNA]</scope>
    <source>
        <strain evidence="15">DSM 16995</strain>
    </source>
</reference>
<evidence type="ECO:0000256" key="11">
    <source>
        <dbReference type="NCBIfam" id="TIGR01357"/>
    </source>
</evidence>
<evidence type="ECO:0000259" key="12">
    <source>
        <dbReference type="Pfam" id="PF01761"/>
    </source>
</evidence>
<organism evidence="14 15">
    <name type="scientific">Maridesulfovibrio ferrireducens</name>
    <dbReference type="NCBI Taxonomy" id="246191"/>
    <lineage>
        <taxon>Bacteria</taxon>
        <taxon>Pseudomonadati</taxon>
        <taxon>Thermodesulfobacteriota</taxon>
        <taxon>Desulfovibrionia</taxon>
        <taxon>Desulfovibrionales</taxon>
        <taxon>Desulfovibrionaceae</taxon>
        <taxon>Maridesulfovibrio</taxon>
    </lineage>
</organism>
<feature type="binding site" evidence="10">
    <location>
        <position position="146"/>
    </location>
    <ligand>
        <name>NAD(+)</name>
        <dbReference type="ChEBI" id="CHEBI:57540"/>
    </ligand>
</feature>
<comment type="cofactor">
    <cofactor evidence="1 10">
        <name>NAD(+)</name>
        <dbReference type="ChEBI" id="CHEBI:57540"/>
    </cofactor>
</comment>
<comment type="similarity">
    <text evidence="10">Belongs to the sugar phosphate cyclases superfamily. Dehydroquinate synthase family.</text>
</comment>
<evidence type="ECO:0000256" key="8">
    <source>
        <dbReference type="ARBA" id="ARBA00023239"/>
    </source>
</evidence>
<comment type="cofactor">
    <cofactor evidence="10">
        <name>Co(2+)</name>
        <dbReference type="ChEBI" id="CHEBI:48828"/>
    </cofactor>
    <cofactor evidence="10">
        <name>Zn(2+)</name>
        <dbReference type="ChEBI" id="CHEBI:29105"/>
    </cofactor>
    <text evidence="10">Binds 1 divalent metal cation per subunit. Can use either Co(2+) or Zn(2+).</text>
</comment>
<evidence type="ECO:0000256" key="1">
    <source>
        <dbReference type="ARBA" id="ARBA00001911"/>
    </source>
</evidence>
<comment type="subcellular location">
    <subcellularLocation>
        <location evidence="10">Cytoplasm</location>
    </subcellularLocation>
</comment>
<feature type="binding site" evidence="10">
    <location>
        <begin position="133"/>
        <end position="134"/>
    </location>
    <ligand>
        <name>NAD(+)</name>
        <dbReference type="ChEBI" id="CHEBI:57540"/>
    </ligand>
</feature>
<accession>A0A1G9KB57</accession>
<evidence type="ECO:0000313" key="15">
    <source>
        <dbReference type="Proteomes" id="UP000199053"/>
    </source>
</evidence>
<comment type="catalytic activity">
    <reaction evidence="10">
        <text>7-phospho-2-dehydro-3-deoxy-D-arabino-heptonate = 3-dehydroquinate + phosphate</text>
        <dbReference type="Rhea" id="RHEA:21968"/>
        <dbReference type="ChEBI" id="CHEBI:32364"/>
        <dbReference type="ChEBI" id="CHEBI:43474"/>
        <dbReference type="ChEBI" id="CHEBI:58394"/>
        <dbReference type="EC" id="4.2.3.4"/>
    </reaction>
</comment>
<dbReference type="AlphaFoldDB" id="A0A1G9KB57"/>
<keyword evidence="8 10" id="KW-0456">Lyase</keyword>
<evidence type="ECO:0000313" key="14">
    <source>
        <dbReference type="EMBL" id="SDL46625.1"/>
    </source>
</evidence>
<dbReference type="PANTHER" id="PTHR43622">
    <property type="entry name" value="3-DEHYDROQUINATE SYNTHASE"/>
    <property type="match status" value="1"/>
</dbReference>
<evidence type="ECO:0000256" key="3">
    <source>
        <dbReference type="ARBA" id="ARBA00003485"/>
    </source>
</evidence>
<dbReference type="InterPro" id="IPR030963">
    <property type="entry name" value="DHQ_synth_fam"/>
</dbReference>
<evidence type="ECO:0000256" key="7">
    <source>
        <dbReference type="ARBA" id="ARBA00023027"/>
    </source>
</evidence>
<evidence type="ECO:0000256" key="5">
    <source>
        <dbReference type="ARBA" id="ARBA00022741"/>
    </source>
</evidence>
<gene>
    <name evidence="10" type="primary">aroB</name>
    <name evidence="14" type="ORF">SAMN05660337_3002</name>
</gene>
<dbReference type="GO" id="GO:0003856">
    <property type="term" value="F:3-dehydroquinate synthase activity"/>
    <property type="evidence" value="ECO:0007669"/>
    <property type="project" value="UniProtKB-UniRule"/>
</dbReference>
<evidence type="ECO:0000256" key="2">
    <source>
        <dbReference type="ARBA" id="ARBA00001947"/>
    </source>
</evidence>
<keyword evidence="6 10" id="KW-0862">Zinc</keyword>
<evidence type="ECO:0000256" key="10">
    <source>
        <dbReference type="HAMAP-Rule" id="MF_00110"/>
    </source>
</evidence>
<dbReference type="GO" id="GO:0046872">
    <property type="term" value="F:metal ion binding"/>
    <property type="evidence" value="ECO:0007669"/>
    <property type="project" value="UniProtKB-KW"/>
</dbReference>
<keyword evidence="4 10" id="KW-0479">Metal-binding</keyword>
<dbReference type="OrthoDB" id="9806583at2"/>
<proteinExistence type="inferred from homology"/>
<dbReference type="NCBIfam" id="TIGR01357">
    <property type="entry name" value="aroB"/>
    <property type="match status" value="1"/>
</dbReference>
<feature type="binding site" evidence="10">
    <location>
        <position position="251"/>
    </location>
    <ligand>
        <name>Zn(2+)</name>
        <dbReference type="ChEBI" id="CHEBI:29105"/>
    </ligand>
</feature>
<feature type="binding site" evidence="10">
    <location>
        <position position="155"/>
    </location>
    <ligand>
        <name>NAD(+)</name>
        <dbReference type="ChEBI" id="CHEBI:57540"/>
    </ligand>
</feature>
<feature type="binding site" evidence="10">
    <location>
        <position position="267"/>
    </location>
    <ligand>
        <name>Zn(2+)</name>
        <dbReference type="ChEBI" id="CHEBI:29105"/>
    </ligand>
</feature>